<evidence type="ECO:0008006" key="3">
    <source>
        <dbReference type="Google" id="ProtNLM"/>
    </source>
</evidence>
<accession>A0ABQ5XUT7</accession>
<name>A0ABQ5XUT7_9GAMM</name>
<sequence length="265" mass="29536">MSGAFFMRAWTGAFGMKKYSRWFLALMPFICAGCKPTPPVNGHVVPEAKLSKGQLIQSDPNRMANLEIRNNLDTLYLLMDKLYKRNPSEWKKSGAASREEAEARVRNAVDQHTALPGLTERDTKAMQRALDPNFKGDRVGTLIYGLGDMLITAHGGKRVMYLIDGLDAQRVYNAARNVEIAMWLLAQRKDSAGQPLLLSNALSERDQNLSYERLFGSMIGRTDLVAEFTAEKYRRAVIDYGQSFFGGQFLQFLPVSEVAGAASSL</sequence>
<gene>
    <name evidence="1" type="ORF">GCM10007901_37920</name>
</gene>
<comment type="caution">
    <text evidence="1">The sequence shown here is derived from an EMBL/GenBank/DDBJ whole genome shotgun (WGS) entry which is preliminary data.</text>
</comment>
<reference evidence="2" key="1">
    <citation type="journal article" date="2019" name="Int. J. Syst. Evol. Microbiol.">
        <title>The Global Catalogue of Microorganisms (GCM) 10K type strain sequencing project: providing services to taxonomists for standard genome sequencing and annotation.</title>
        <authorList>
            <consortium name="The Broad Institute Genomics Platform"/>
            <consortium name="The Broad Institute Genome Sequencing Center for Infectious Disease"/>
            <person name="Wu L."/>
            <person name="Ma J."/>
        </authorList>
    </citation>
    <scope>NUCLEOTIDE SEQUENCE [LARGE SCALE GENOMIC DNA]</scope>
    <source>
        <strain evidence="2">NBRC 111980</strain>
    </source>
</reference>
<organism evidence="1 2">
    <name type="scientific">Dyella acidisoli</name>
    <dbReference type="NCBI Taxonomy" id="1867834"/>
    <lineage>
        <taxon>Bacteria</taxon>
        <taxon>Pseudomonadati</taxon>
        <taxon>Pseudomonadota</taxon>
        <taxon>Gammaproteobacteria</taxon>
        <taxon>Lysobacterales</taxon>
        <taxon>Rhodanobacteraceae</taxon>
        <taxon>Dyella</taxon>
    </lineage>
</organism>
<keyword evidence="2" id="KW-1185">Reference proteome</keyword>
<protein>
    <recommendedName>
        <fullName evidence="3">Lipoprotein</fullName>
    </recommendedName>
</protein>
<evidence type="ECO:0000313" key="1">
    <source>
        <dbReference type="EMBL" id="GLQ94839.1"/>
    </source>
</evidence>
<dbReference type="Proteomes" id="UP001156670">
    <property type="component" value="Unassembled WGS sequence"/>
</dbReference>
<dbReference type="RefSeq" id="WP_284322528.1">
    <property type="nucleotide sequence ID" value="NZ_BSOB01000050.1"/>
</dbReference>
<evidence type="ECO:0000313" key="2">
    <source>
        <dbReference type="Proteomes" id="UP001156670"/>
    </source>
</evidence>
<proteinExistence type="predicted"/>
<dbReference type="EMBL" id="BSOB01000050">
    <property type="protein sequence ID" value="GLQ94839.1"/>
    <property type="molecule type" value="Genomic_DNA"/>
</dbReference>